<feature type="compositionally biased region" description="Basic residues" evidence="1">
    <location>
        <begin position="54"/>
        <end position="64"/>
    </location>
</feature>
<dbReference type="EMBL" id="CM029052">
    <property type="protein sequence ID" value="KAG2556662.1"/>
    <property type="molecule type" value="Genomic_DNA"/>
</dbReference>
<gene>
    <name evidence="2" type="ORF">PVAP13_8NG195003</name>
</gene>
<evidence type="ECO:0000313" key="2">
    <source>
        <dbReference type="EMBL" id="KAG2556662.1"/>
    </source>
</evidence>
<dbReference type="AlphaFoldDB" id="A0A8T0P912"/>
<feature type="compositionally biased region" description="Basic residues" evidence="1">
    <location>
        <begin position="121"/>
        <end position="131"/>
    </location>
</feature>
<protein>
    <submittedName>
        <fullName evidence="2">Uncharacterized protein</fullName>
    </submittedName>
</protein>
<accession>A0A8T0P912</accession>
<reference evidence="2" key="1">
    <citation type="submission" date="2020-05" db="EMBL/GenBank/DDBJ databases">
        <title>WGS assembly of Panicum virgatum.</title>
        <authorList>
            <person name="Lovell J.T."/>
            <person name="Jenkins J."/>
            <person name="Shu S."/>
            <person name="Juenger T.E."/>
            <person name="Schmutz J."/>
        </authorList>
    </citation>
    <scope>NUCLEOTIDE SEQUENCE</scope>
    <source>
        <strain evidence="2">AP13</strain>
    </source>
</reference>
<comment type="caution">
    <text evidence="2">The sequence shown here is derived from an EMBL/GenBank/DDBJ whole genome shotgun (WGS) entry which is preliminary data.</text>
</comment>
<feature type="region of interest" description="Disordered" evidence="1">
    <location>
        <begin position="1"/>
        <end position="137"/>
    </location>
</feature>
<evidence type="ECO:0000256" key="1">
    <source>
        <dbReference type="SAM" id="MobiDB-lite"/>
    </source>
</evidence>
<organism evidence="2 3">
    <name type="scientific">Panicum virgatum</name>
    <name type="common">Blackwell switchgrass</name>
    <dbReference type="NCBI Taxonomy" id="38727"/>
    <lineage>
        <taxon>Eukaryota</taxon>
        <taxon>Viridiplantae</taxon>
        <taxon>Streptophyta</taxon>
        <taxon>Embryophyta</taxon>
        <taxon>Tracheophyta</taxon>
        <taxon>Spermatophyta</taxon>
        <taxon>Magnoliopsida</taxon>
        <taxon>Liliopsida</taxon>
        <taxon>Poales</taxon>
        <taxon>Poaceae</taxon>
        <taxon>PACMAD clade</taxon>
        <taxon>Panicoideae</taxon>
        <taxon>Panicodae</taxon>
        <taxon>Paniceae</taxon>
        <taxon>Panicinae</taxon>
        <taxon>Panicum</taxon>
        <taxon>Panicum sect. Hiantes</taxon>
    </lineage>
</organism>
<feature type="compositionally biased region" description="Low complexity" evidence="1">
    <location>
        <begin position="67"/>
        <end position="100"/>
    </location>
</feature>
<proteinExistence type="predicted"/>
<evidence type="ECO:0000313" key="3">
    <source>
        <dbReference type="Proteomes" id="UP000823388"/>
    </source>
</evidence>
<keyword evidence="3" id="KW-1185">Reference proteome</keyword>
<name>A0A8T0P912_PANVG</name>
<dbReference type="Proteomes" id="UP000823388">
    <property type="component" value="Chromosome 8N"/>
</dbReference>
<sequence length="168" mass="18424">MRPAGRRRTVLPSPPLAYGKASPPTPGEATRSCPSRQWSHRRRCSVVCTPRPGPARRRRRRRDRAARQAAPGPARHVGARLRGAARGGATPPGRSRAAAGVKQGRRAGANESRAGDDERRGHRRSSARRRRGVEDGRSAVRRTVLWSSIGAARWLAELDAAWTFETCN</sequence>